<evidence type="ECO:0000313" key="2">
    <source>
        <dbReference type="Proteomes" id="UP000032427"/>
    </source>
</evidence>
<dbReference type="Pfam" id="PF11185">
    <property type="entry name" value="DUF2971"/>
    <property type="match status" value="1"/>
</dbReference>
<dbReference type="GeneID" id="28543640"/>
<organism evidence="1 2">
    <name type="scientific">Aliivibrio wodanis</name>
    <dbReference type="NCBI Taxonomy" id="80852"/>
    <lineage>
        <taxon>Bacteria</taxon>
        <taxon>Pseudomonadati</taxon>
        <taxon>Pseudomonadota</taxon>
        <taxon>Gammaproteobacteria</taxon>
        <taxon>Vibrionales</taxon>
        <taxon>Vibrionaceae</taxon>
        <taxon>Aliivibrio</taxon>
    </lineage>
</organism>
<dbReference type="AlphaFoldDB" id="A0A090IE97"/>
<dbReference type="InterPro" id="IPR021352">
    <property type="entry name" value="DUF2971"/>
</dbReference>
<proteinExistence type="predicted"/>
<dbReference type="EMBL" id="LN554848">
    <property type="protein sequence ID" value="CED57994.1"/>
    <property type="molecule type" value="Genomic_DNA"/>
</dbReference>
<dbReference type="KEGG" id="awd:AWOD_p920_73"/>
<protein>
    <recommendedName>
        <fullName evidence="3">DUF2971 domain-containing protein</fullName>
    </recommendedName>
</protein>
<sequence length="275" mass="31659">MILYKYVSLISAIEIIKNRSLGFTCLEDLNDPFEGTNFGFSDVGDVSPRSATNAFKSNFSRKYSVLSLTRNPLNPLMWSHYGDSYKGIVIGIDVDIANLTSESEFIIPAHMGEISYVATKNRDLNGVPSVQHLNSIKKELEFKNEIQNNLKQAFLYKAIEWGYEEEIRVIKSLLSFNYSYHGTHDEVINDCWDKRRLSSLGQPLFCFKIPINSIKEIYLGEKIDRNRCRTNNGQDEEKFQENLKFIKSQDCPIYVCEADVSSWKLKARLLDSCFR</sequence>
<geneLocation type="plasmid" evidence="1 2">
    <name>pAWOD920</name>
</geneLocation>
<accession>A0A090IE97</accession>
<dbReference type="OrthoDB" id="4119964at2"/>
<dbReference type="Proteomes" id="UP000032427">
    <property type="component" value="Plasmid pAWOD920"/>
</dbReference>
<keyword evidence="1" id="KW-0614">Plasmid</keyword>
<gene>
    <name evidence="1" type="ORF">AWOD_p920_73</name>
</gene>
<dbReference type="HOGENOM" id="CLU_050666_3_0_6"/>
<dbReference type="PATRIC" id="fig|80852.17.peg.4237"/>
<keyword evidence="2" id="KW-1185">Reference proteome</keyword>
<reference evidence="2" key="1">
    <citation type="submission" date="2014-09" db="EMBL/GenBank/DDBJ databases">
        <authorList>
            <person name="Hjerde E."/>
        </authorList>
    </citation>
    <scope>NUCLEOTIDE SEQUENCE [LARGE SCALE GENOMIC DNA]</scope>
    <source>
        <strain evidence="2">06/09/139</strain>
        <plasmid evidence="2">pAWOD920</plasmid>
    </source>
</reference>
<evidence type="ECO:0000313" key="1">
    <source>
        <dbReference type="EMBL" id="CED57994.1"/>
    </source>
</evidence>
<evidence type="ECO:0008006" key="3">
    <source>
        <dbReference type="Google" id="ProtNLM"/>
    </source>
</evidence>
<name>A0A090IE97_9GAMM</name>